<dbReference type="InterPro" id="IPR006366">
    <property type="entry name" value="CobA/CysG_C"/>
</dbReference>
<dbReference type="InterPro" id="IPR000878">
    <property type="entry name" value="4pyrrol_Mease"/>
</dbReference>
<keyword evidence="3 14" id="KW-0489">Methyltransferase</keyword>
<evidence type="ECO:0000256" key="2">
    <source>
        <dbReference type="ARBA" id="ARBA00022573"/>
    </source>
</evidence>
<dbReference type="InterPro" id="IPR035996">
    <property type="entry name" value="4pyrrol_Methylase_sf"/>
</dbReference>
<reference evidence="15" key="1">
    <citation type="submission" date="2017-02" db="EMBL/GenBank/DDBJ databases">
        <authorList>
            <person name="Varghese N."/>
            <person name="Submissions S."/>
        </authorList>
    </citation>
    <scope>NUCLEOTIDE SEQUENCE [LARGE SCALE GENOMIC DNA]</scope>
    <source>
        <strain evidence="15">9H-4</strain>
    </source>
</reference>
<evidence type="ECO:0000256" key="9">
    <source>
        <dbReference type="ARBA" id="ARBA00023244"/>
    </source>
</evidence>
<dbReference type="GO" id="GO:0032259">
    <property type="term" value="P:methylation"/>
    <property type="evidence" value="ECO:0007669"/>
    <property type="project" value="UniProtKB-KW"/>
</dbReference>
<dbReference type="EMBL" id="LT796768">
    <property type="protein sequence ID" value="SKB10279.1"/>
    <property type="molecule type" value="Genomic_DNA"/>
</dbReference>
<feature type="active site" description="Proton donor" evidence="12">
    <location>
        <position position="220"/>
    </location>
</feature>
<evidence type="ECO:0000256" key="5">
    <source>
        <dbReference type="ARBA" id="ARBA00022691"/>
    </source>
</evidence>
<dbReference type="SUPFAM" id="SSF53790">
    <property type="entry name" value="Tetrapyrrole methylase"/>
    <property type="match status" value="1"/>
</dbReference>
<name>A0A1T4Z8D8_9ACTN</name>
<dbReference type="GO" id="GO:0004851">
    <property type="term" value="F:uroporphyrin-III C-methyltransferase activity"/>
    <property type="evidence" value="ECO:0007669"/>
    <property type="project" value="InterPro"/>
</dbReference>
<dbReference type="InterPro" id="IPR006367">
    <property type="entry name" value="Sirohaem_synthase_N"/>
</dbReference>
<keyword evidence="6" id="KW-0560">Oxidoreductase</keyword>
<evidence type="ECO:0000313" key="14">
    <source>
        <dbReference type="EMBL" id="SKB10279.1"/>
    </source>
</evidence>
<evidence type="ECO:0000256" key="8">
    <source>
        <dbReference type="ARBA" id="ARBA00023239"/>
    </source>
</evidence>
<dbReference type="Pfam" id="PF13241">
    <property type="entry name" value="NAD_binding_7"/>
    <property type="match status" value="1"/>
</dbReference>
<comment type="pathway">
    <text evidence="1">Porphyrin-containing compound metabolism; siroheme biosynthesis; sirohydrochlorin from precorrin-2: step 1/1.</text>
</comment>
<dbReference type="Proteomes" id="UP000191040">
    <property type="component" value="Chromosome I"/>
</dbReference>
<dbReference type="NCBIfam" id="NF004790">
    <property type="entry name" value="PRK06136.1"/>
    <property type="match status" value="1"/>
</dbReference>
<dbReference type="Gene3D" id="3.40.1010.10">
    <property type="entry name" value="Cobalt-precorrin-4 Transmethylase, Domain 1"/>
    <property type="match status" value="1"/>
</dbReference>
<dbReference type="NCBIfam" id="TIGR01469">
    <property type="entry name" value="cobA_cysG_Cterm"/>
    <property type="match status" value="1"/>
</dbReference>
<evidence type="ECO:0000256" key="1">
    <source>
        <dbReference type="ARBA" id="ARBA00005010"/>
    </source>
</evidence>
<dbReference type="NCBIfam" id="TIGR01470">
    <property type="entry name" value="cysG_Nterm"/>
    <property type="match status" value="1"/>
</dbReference>
<keyword evidence="15" id="KW-1185">Reference proteome</keyword>
<dbReference type="GO" id="GO:0043115">
    <property type="term" value="F:precorrin-2 dehydrogenase activity"/>
    <property type="evidence" value="ECO:0007669"/>
    <property type="project" value="UniProtKB-EC"/>
</dbReference>
<keyword evidence="5" id="KW-0949">S-adenosyl-L-methionine</keyword>
<dbReference type="UniPathway" id="UPA00262">
    <property type="reaction ID" value="UER00222"/>
</dbReference>
<sequence>MRPAHVSTFPLGLRIAGRRVVVVGGGHVATRRAFALLEAGADVHVVSPAVSDSLASAIGRGTITWHERTYRTGDLDGAWLVQTATDVPPVDDLVADDAEAAQIFCLKGGDPEHATAWTPAVARVDDITIAVSGGGDAGRAAALRDAVATALQTGDLPLRHRTHAKGLVALVGAGPGDPGLLTTRGRRLLAEADVVVFDRLAPQSVLAELAPDVEVIDVGKQPDHHPIPQERINELLVDRAQQGKVVVRLKGGDPYVFGRGGEELLACRAAGVEVEVVPGVTSAIAVAAAAGIPVTHRGVARGFSVLTGHEAVGELPRRGDHTLVLLMGVKRLRSTAEELIAAGHDPHTPAAVIERGFAPDQRTTIATLGTIADHAAHAQAPAITVIGDVVSLAAATTGSDAALPTS</sequence>
<dbReference type="Gene3D" id="3.30.950.10">
    <property type="entry name" value="Methyltransferase, Cobalt-precorrin-4 Transmethylase, Domain 2"/>
    <property type="match status" value="1"/>
</dbReference>
<dbReference type="AlphaFoldDB" id="A0A1T4Z8D8"/>
<dbReference type="PANTHER" id="PTHR45790">
    <property type="entry name" value="SIROHEME SYNTHASE-RELATED"/>
    <property type="match status" value="1"/>
</dbReference>
<evidence type="ECO:0000313" key="15">
    <source>
        <dbReference type="Proteomes" id="UP000191040"/>
    </source>
</evidence>
<dbReference type="CDD" id="cd11642">
    <property type="entry name" value="SUMT"/>
    <property type="match status" value="1"/>
</dbReference>
<dbReference type="PANTHER" id="PTHR45790:SF3">
    <property type="entry name" value="S-ADENOSYL-L-METHIONINE-DEPENDENT UROPORPHYRINOGEN III METHYLTRANSFERASE, CHLOROPLASTIC"/>
    <property type="match status" value="1"/>
</dbReference>
<dbReference type="GO" id="GO:0019354">
    <property type="term" value="P:siroheme biosynthetic process"/>
    <property type="evidence" value="ECO:0007669"/>
    <property type="project" value="UniProtKB-UniPathway"/>
</dbReference>
<evidence type="ECO:0000256" key="6">
    <source>
        <dbReference type="ARBA" id="ARBA00023002"/>
    </source>
</evidence>
<feature type="active site" description="Proton acceptor" evidence="12">
    <location>
        <position position="198"/>
    </location>
</feature>
<feature type="domain" description="Tetrapyrrole methylase" evidence="13">
    <location>
        <begin position="168"/>
        <end position="371"/>
    </location>
</feature>
<evidence type="ECO:0000259" key="13">
    <source>
        <dbReference type="Pfam" id="PF00590"/>
    </source>
</evidence>
<keyword evidence="9" id="KW-0627">Porphyrin biosynthesis</keyword>
<comment type="catalytic activity">
    <reaction evidence="11">
        <text>precorrin-2 + NAD(+) = sirohydrochlorin + NADH + 2 H(+)</text>
        <dbReference type="Rhea" id="RHEA:15613"/>
        <dbReference type="ChEBI" id="CHEBI:15378"/>
        <dbReference type="ChEBI" id="CHEBI:57540"/>
        <dbReference type="ChEBI" id="CHEBI:57945"/>
        <dbReference type="ChEBI" id="CHEBI:58351"/>
        <dbReference type="ChEBI" id="CHEBI:58827"/>
        <dbReference type="EC" id="1.3.1.76"/>
    </reaction>
</comment>
<evidence type="ECO:0000256" key="3">
    <source>
        <dbReference type="ARBA" id="ARBA00022603"/>
    </source>
</evidence>
<dbReference type="GO" id="GO:0051287">
    <property type="term" value="F:NAD binding"/>
    <property type="evidence" value="ECO:0007669"/>
    <property type="project" value="InterPro"/>
</dbReference>
<dbReference type="GO" id="GO:0051266">
    <property type="term" value="F:sirohydrochlorin ferrochelatase activity"/>
    <property type="evidence" value="ECO:0007669"/>
    <property type="project" value="InterPro"/>
</dbReference>
<keyword evidence="10" id="KW-0511">Multifunctional enzyme</keyword>
<keyword evidence="2" id="KW-0169">Cobalamin biosynthesis</keyword>
<keyword evidence="4 14" id="KW-0808">Transferase</keyword>
<evidence type="ECO:0000256" key="12">
    <source>
        <dbReference type="PIRSR" id="PIRSR036426-1"/>
    </source>
</evidence>
<dbReference type="InterPro" id="IPR012409">
    <property type="entry name" value="Sirohaem_synth"/>
</dbReference>
<dbReference type="InterPro" id="IPR050161">
    <property type="entry name" value="Siro_Cobalamin_biosynth"/>
</dbReference>
<proteinExistence type="predicted"/>
<keyword evidence="8" id="KW-0456">Lyase</keyword>
<dbReference type="InterPro" id="IPR036291">
    <property type="entry name" value="NAD(P)-bd_dom_sf"/>
</dbReference>
<keyword evidence="7" id="KW-0520">NAD</keyword>
<evidence type="ECO:0000256" key="11">
    <source>
        <dbReference type="ARBA" id="ARBA00047561"/>
    </source>
</evidence>
<organism evidence="14 15">
    <name type="scientific">Aeromicrobium choanae</name>
    <dbReference type="NCBI Taxonomy" id="1736691"/>
    <lineage>
        <taxon>Bacteria</taxon>
        <taxon>Bacillati</taxon>
        <taxon>Actinomycetota</taxon>
        <taxon>Actinomycetes</taxon>
        <taxon>Propionibacteriales</taxon>
        <taxon>Nocardioidaceae</taxon>
        <taxon>Aeromicrobium</taxon>
    </lineage>
</organism>
<dbReference type="GO" id="GO:0009236">
    <property type="term" value="P:cobalamin biosynthetic process"/>
    <property type="evidence" value="ECO:0007669"/>
    <property type="project" value="UniProtKB-KW"/>
</dbReference>
<dbReference type="InterPro" id="IPR014776">
    <property type="entry name" value="4pyrrole_Mease_sub2"/>
</dbReference>
<dbReference type="PIRSF" id="PIRSF036426">
    <property type="entry name" value="Sirohaem_synth"/>
    <property type="match status" value="1"/>
</dbReference>
<dbReference type="STRING" id="1736691.SAMN06295964_3227"/>
<dbReference type="FunFam" id="3.40.1010.10:FF:000001">
    <property type="entry name" value="Siroheme synthase"/>
    <property type="match status" value="1"/>
</dbReference>
<evidence type="ECO:0000256" key="10">
    <source>
        <dbReference type="ARBA" id="ARBA00023268"/>
    </source>
</evidence>
<dbReference type="SUPFAM" id="SSF51735">
    <property type="entry name" value="NAD(P)-binding Rossmann-fold domains"/>
    <property type="match status" value="1"/>
</dbReference>
<evidence type="ECO:0000256" key="4">
    <source>
        <dbReference type="ARBA" id="ARBA00022679"/>
    </source>
</evidence>
<gene>
    <name evidence="14" type="ORF">SAMN06295964_3227</name>
</gene>
<protein>
    <submittedName>
        <fullName evidence="14">Uroporphyrinogen-III C-methyltransferase</fullName>
    </submittedName>
</protein>
<dbReference type="PRINTS" id="PR00368">
    <property type="entry name" value="FADPNR"/>
</dbReference>
<dbReference type="Gene3D" id="3.40.50.720">
    <property type="entry name" value="NAD(P)-binding Rossmann-like Domain"/>
    <property type="match status" value="1"/>
</dbReference>
<accession>A0A1T4Z8D8</accession>
<dbReference type="InterPro" id="IPR014777">
    <property type="entry name" value="4pyrrole_Mease_sub1"/>
</dbReference>
<evidence type="ECO:0000256" key="7">
    <source>
        <dbReference type="ARBA" id="ARBA00023027"/>
    </source>
</evidence>
<dbReference type="Pfam" id="PF00590">
    <property type="entry name" value="TP_methylase"/>
    <property type="match status" value="1"/>
</dbReference>